<keyword evidence="4" id="KW-0540">Nuclease</keyword>
<feature type="transmembrane region" description="Helical" evidence="2">
    <location>
        <begin position="55"/>
        <end position="80"/>
    </location>
</feature>
<feature type="region of interest" description="Disordered" evidence="1">
    <location>
        <begin position="967"/>
        <end position="1000"/>
    </location>
</feature>
<sequence length="1060" mass="117476">MIRRTEVVKRIAVPIDTSGDPGKRRSFGGCYELTQVSGCKVRFGLRIQTKKVRRFLVVVVPEYSFLKFLLYGDVIAVLGYTTSSSHQNQALVETAEFRNSISDSRHFSIWPRNQTFGMSSYYQPRPRGPRGGSGRGGYQQQQQYHNGAPFRNPMPDPFATYQPPPVPHYTTPTIRFVEPPPVGSAPHYPAAPGTVTTVWDPSHFPAGPPRSPSVIMHPKHPRPEFYNPQPAQKSVTFTADGRFVSSHSTLPLYRNSESDFPPLPSPAVLPYQPAPAAAFANSNFSFTLPNGPVSGLLPVVGPVSHPSLLPMATTSSTQQTIITHQPLPSNGARFQRHGGGRVDSHQQWNDRSLRPQQAQPLQQNTPFTVLPFNGSHPAPPWRPPTNGVPVYDGNANFNRPPEPGRTNYRGGTNWSRAGDVQASGSARTATDIRLFPADRNQVPFSGGYQNQNGGFRNNGFRPDRNFLPPSSAASAPVHFPPNHYSSNEPFQNQLSSGPLPLATATTSPAAGTGGVAAEPNTANFTAEDFIEHRMYREAAFNIIKFGRQNDFPLEVIVFPLLCCGNSALLEKYVAKQPELQMKLMKLVELLHVDNGLNRSIVREFARDYCRPQACGLHFVKLKKIATAWVHAFNIDPLEIGSIYRDKCHGALMYLIKNATFEEISVDAWLENVADLVRPFPDELKAFTLNQLLFRKKDNEIMGRVMRMWQFETWAGKTAQELLKIPAVPPKESETAKKVPKTFHPLGLPRDTVKVVDTLASFHAALADMESQADCTVGVDCEWNSSRTGLEIAELALLQMATRTTCYLLDVFTLKQLADVEEWRHLTAVFQNAGIRKLGFDFSQDLQMLKPFLPGYRGGGPENGIVDLKPMAELFADEFPDVFGNDNSPTDIPEPELRAFGLATLVERLLGAPLSKLERMSNWEGRPMREAQIVYAATDAHCLIEVYDRLAENCYARSIPFPPKWMKVKKDPSDKAEKRKAVAARRDSGGSATPPQSSGNGAALLESLEFTVNGETVVNGFHDEVATGEDEPSPSTRSEEVPQRQLLREKQMSFEKDALPS</sequence>
<feature type="compositionally biased region" description="Polar residues" evidence="1">
    <location>
        <begin position="483"/>
        <end position="496"/>
    </location>
</feature>
<dbReference type="GO" id="GO:0003676">
    <property type="term" value="F:nucleic acid binding"/>
    <property type="evidence" value="ECO:0007669"/>
    <property type="project" value="InterPro"/>
</dbReference>
<feature type="compositionally biased region" description="Low complexity" evidence="1">
    <location>
        <begin position="446"/>
        <end position="460"/>
    </location>
</feature>
<accession>A0A1W0X7Y6</accession>
<keyword evidence="4" id="KW-0269">Exonuclease</keyword>
<feature type="domain" description="3'-5' exonuclease" evidence="3">
    <location>
        <begin position="752"/>
        <end position="954"/>
    </location>
</feature>
<feature type="region of interest" description="Disordered" evidence="1">
    <location>
        <begin position="118"/>
        <end position="161"/>
    </location>
</feature>
<dbReference type="Proteomes" id="UP000192578">
    <property type="component" value="Unassembled WGS sequence"/>
</dbReference>
<dbReference type="PANTHER" id="PTHR47765">
    <property type="entry name" value="3'-5' EXONUCLEASE DOMAIN-CONTAINING PROTEIN"/>
    <property type="match status" value="1"/>
</dbReference>
<reference evidence="5" key="1">
    <citation type="submission" date="2017-01" db="EMBL/GenBank/DDBJ databases">
        <title>Comparative genomics of anhydrobiosis in the tardigrade Hypsibius dujardini.</title>
        <authorList>
            <person name="Yoshida Y."/>
            <person name="Koutsovoulos G."/>
            <person name="Laetsch D."/>
            <person name="Stevens L."/>
            <person name="Kumar S."/>
            <person name="Horikawa D."/>
            <person name="Ishino K."/>
            <person name="Komine S."/>
            <person name="Tomita M."/>
            <person name="Blaxter M."/>
            <person name="Arakawa K."/>
        </authorList>
    </citation>
    <scope>NUCLEOTIDE SEQUENCE [LARGE SCALE GENOMIC DNA]</scope>
    <source>
        <strain evidence="5">Z151</strain>
    </source>
</reference>
<dbReference type="InterPro" id="IPR036397">
    <property type="entry name" value="RNaseH_sf"/>
</dbReference>
<feature type="compositionally biased region" description="Polar residues" evidence="1">
    <location>
        <begin position="989"/>
        <end position="999"/>
    </location>
</feature>
<organism evidence="4 5">
    <name type="scientific">Hypsibius exemplaris</name>
    <name type="common">Freshwater tardigrade</name>
    <dbReference type="NCBI Taxonomy" id="2072580"/>
    <lineage>
        <taxon>Eukaryota</taxon>
        <taxon>Metazoa</taxon>
        <taxon>Ecdysozoa</taxon>
        <taxon>Tardigrada</taxon>
        <taxon>Eutardigrada</taxon>
        <taxon>Parachela</taxon>
        <taxon>Hypsibioidea</taxon>
        <taxon>Hypsibiidae</taxon>
        <taxon>Hypsibius</taxon>
    </lineage>
</organism>
<dbReference type="Pfam" id="PF01612">
    <property type="entry name" value="DNA_pol_A_exo1"/>
    <property type="match status" value="1"/>
</dbReference>
<dbReference type="EMBL" id="MTYJ01000011">
    <property type="protein sequence ID" value="OQV23524.1"/>
    <property type="molecule type" value="Genomic_DNA"/>
</dbReference>
<keyword evidence="5" id="KW-1185">Reference proteome</keyword>
<evidence type="ECO:0000313" key="4">
    <source>
        <dbReference type="EMBL" id="OQV23524.1"/>
    </source>
</evidence>
<keyword evidence="2" id="KW-0812">Transmembrane</keyword>
<evidence type="ECO:0000256" key="1">
    <source>
        <dbReference type="SAM" id="MobiDB-lite"/>
    </source>
</evidence>
<dbReference type="SMART" id="SM00474">
    <property type="entry name" value="35EXOc"/>
    <property type="match status" value="1"/>
</dbReference>
<evidence type="ECO:0000259" key="3">
    <source>
        <dbReference type="SMART" id="SM00474"/>
    </source>
</evidence>
<feature type="region of interest" description="Disordered" evidence="1">
    <location>
        <begin position="1018"/>
        <end position="1060"/>
    </location>
</feature>
<evidence type="ECO:0000313" key="5">
    <source>
        <dbReference type="Proteomes" id="UP000192578"/>
    </source>
</evidence>
<dbReference type="PANTHER" id="PTHR47765:SF2">
    <property type="entry name" value="EXONUCLEASE MUT-7 HOMOLOG"/>
    <property type="match status" value="1"/>
</dbReference>
<dbReference type="Gene3D" id="3.30.420.10">
    <property type="entry name" value="Ribonuclease H-like superfamily/Ribonuclease H"/>
    <property type="match status" value="1"/>
</dbReference>
<feature type="region of interest" description="Disordered" evidence="1">
    <location>
        <begin position="397"/>
        <end position="519"/>
    </location>
</feature>
<dbReference type="InterPro" id="IPR002562">
    <property type="entry name" value="3'-5'_exonuclease_dom"/>
</dbReference>
<keyword evidence="2" id="KW-1133">Transmembrane helix</keyword>
<feature type="compositionally biased region" description="Pro residues" evidence="1">
    <location>
        <begin position="152"/>
        <end position="161"/>
    </location>
</feature>
<name>A0A1W0X7Y6_HYPEX</name>
<keyword evidence="2" id="KW-0472">Membrane</keyword>
<gene>
    <name evidence="4" type="ORF">BV898_02641</name>
</gene>
<dbReference type="SUPFAM" id="SSF53098">
    <property type="entry name" value="Ribonuclease H-like"/>
    <property type="match status" value="1"/>
</dbReference>
<evidence type="ECO:0000256" key="2">
    <source>
        <dbReference type="SAM" id="Phobius"/>
    </source>
</evidence>
<feature type="compositionally biased region" description="Low complexity" evidence="1">
    <location>
        <begin position="497"/>
        <end position="510"/>
    </location>
</feature>
<dbReference type="GO" id="GO:0006139">
    <property type="term" value="P:nucleobase-containing compound metabolic process"/>
    <property type="evidence" value="ECO:0007669"/>
    <property type="project" value="InterPro"/>
</dbReference>
<feature type="compositionally biased region" description="Basic and acidic residues" evidence="1">
    <location>
        <begin position="967"/>
        <end position="987"/>
    </location>
</feature>
<keyword evidence="4" id="KW-0378">Hydrolase</keyword>
<dbReference type="InterPro" id="IPR012337">
    <property type="entry name" value="RNaseH-like_sf"/>
</dbReference>
<dbReference type="InterPro" id="IPR052408">
    <property type="entry name" value="Exonuclease_MUT-7-like"/>
</dbReference>
<feature type="compositionally biased region" description="Basic and acidic residues" evidence="1">
    <location>
        <begin position="1036"/>
        <end position="1060"/>
    </location>
</feature>
<dbReference type="OrthoDB" id="18193at2759"/>
<comment type="caution">
    <text evidence="4">The sequence shown here is derived from an EMBL/GenBank/DDBJ whole genome shotgun (WGS) entry which is preliminary data.</text>
</comment>
<dbReference type="AlphaFoldDB" id="A0A1W0X7Y6"/>
<dbReference type="GO" id="GO:0008408">
    <property type="term" value="F:3'-5' exonuclease activity"/>
    <property type="evidence" value="ECO:0007669"/>
    <property type="project" value="InterPro"/>
</dbReference>
<protein>
    <submittedName>
        <fullName evidence="4">Exonuclease mut-7-like protein</fullName>
    </submittedName>
</protein>
<proteinExistence type="predicted"/>